<dbReference type="CDD" id="cd00377">
    <property type="entry name" value="ICL_PEPM"/>
    <property type="match status" value="1"/>
</dbReference>
<evidence type="ECO:0000313" key="1">
    <source>
        <dbReference type="EMBL" id="SNS14534.1"/>
    </source>
</evidence>
<keyword evidence="1" id="KW-0456">Lyase</keyword>
<dbReference type="SUPFAM" id="SSF51621">
    <property type="entry name" value="Phosphoenolpyruvate/pyruvate domain"/>
    <property type="match status" value="1"/>
</dbReference>
<dbReference type="GO" id="GO:0016829">
    <property type="term" value="F:lyase activity"/>
    <property type="evidence" value="ECO:0007669"/>
    <property type="project" value="UniProtKB-KW"/>
</dbReference>
<proteinExistence type="predicted"/>
<gene>
    <name evidence="1" type="ORF">SAMN05216252_103336</name>
</gene>
<keyword evidence="2" id="KW-1185">Reference proteome</keyword>
<dbReference type="Proteomes" id="UP000198280">
    <property type="component" value="Unassembled WGS sequence"/>
</dbReference>
<sequence length="275" mass="27309">MNSELKAKAELFRSLHVPGRPLLLANAWDAASARVAERAGAAAVATTSSGVSWTLGTADGDHVDRGLALELTARVAAAVSVPVSADIEGGYAADPEGVARTVRGVLATGAVGINIEDSHDGGPAPLRAVDDQAARIAAARRAADEEGVPLFVHARTDTYLRGAGDLGETLERAAGYLAAGADGVFVPGVGDPAVVAALAEGIDAPVGILAGPGAPPVSVLASAGAARVSLGSAVAEAAYALVDRAARELLATGTYASVAGGIPWGELNALMLREG</sequence>
<accession>A0A239C538</accession>
<dbReference type="EMBL" id="FZOF01000003">
    <property type="protein sequence ID" value="SNS14534.1"/>
    <property type="molecule type" value="Genomic_DNA"/>
</dbReference>
<dbReference type="PANTHER" id="PTHR42905">
    <property type="entry name" value="PHOSPHOENOLPYRUVATE CARBOXYLASE"/>
    <property type="match status" value="1"/>
</dbReference>
<protein>
    <submittedName>
        <fullName evidence="1">2-Methylisocitrate lyase, PEP mutase family</fullName>
    </submittedName>
</protein>
<dbReference type="RefSeq" id="WP_089223005.1">
    <property type="nucleotide sequence ID" value="NZ_FZOF01000003.1"/>
</dbReference>
<name>A0A239C538_9ACTN</name>
<dbReference type="OrthoDB" id="9780430at2"/>
<dbReference type="PANTHER" id="PTHR42905:SF16">
    <property type="entry name" value="CARBOXYPHOSPHONOENOLPYRUVATE PHOSPHONOMUTASE-LIKE PROTEIN (AFU_ORTHOLOGUE AFUA_5G07230)"/>
    <property type="match status" value="1"/>
</dbReference>
<dbReference type="Gene3D" id="3.20.20.60">
    <property type="entry name" value="Phosphoenolpyruvate-binding domains"/>
    <property type="match status" value="1"/>
</dbReference>
<dbReference type="InterPro" id="IPR040442">
    <property type="entry name" value="Pyrv_kinase-like_dom_sf"/>
</dbReference>
<dbReference type="AlphaFoldDB" id="A0A239C538"/>
<organism evidence="1 2">
    <name type="scientific">Actinacidiphila glaucinigra</name>
    <dbReference type="NCBI Taxonomy" id="235986"/>
    <lineage>
        <taxon>Bacteria</taxon>
        <taxon>Bacillati</taxon>
        <taxon>Actinomycetota</taxon>
        <taxon>Actinomycetes</taxon>
        <taxon>Kitasatosporales</taxon>
        <taxon>Streptomycetaceae</taxon>
        <taxon>Actinacidiphila</taxon>
    </lineage>
</organism>
<reference evidence="1 2" key="1">
    <citation type="submission" date="2017-06" db="EMBL/GenBank/DDBJ databases">
        <authorList>
            <person name="Kim H.J."/>
            <person name="Triplett B.A."/>
        </authorList>
    </citation>
    <scope>NUCLEOTIDE SEQUENCE [LARGE SCALE GENOMIC DNA]</scope>
    <source>
        <strain evidence="1 2">CGMCC 4.1858</strain>
    </source>
</reference>
<evidence type="ECO:0000313" key="2">
    <source>
        <dbReference type="Proteomes" id="UP000198280"/>
    </source>
</evidence>
<dbReference type="InterPro" id="IPR039556">
    <property type="entry name" value="ICL/PEPM"/>
</dbReference>
<dbReference type="InterPro" id="IPR015813">
    <property type="entry name" value="Pyrv/PenolPyrv_kinase-like_dom"/>
</dbReference>
<dbReference type="Pfam" id="PF13714">
    <property type="entry name" value="PEP_mutase"/>
    <property type="match status" value="1"/>
</dbReference>